<comment type="caution">
    <text evidence="2">The sequence shown here is derived from an EMBL/GenBank/DDBJ whole genome shotgun (WGS) entry which is preliminary data.</text>
</comment>
<sequence length="776" mass="78391">MSIIMRSCAAGAAVLLSAGLLSAPAIAFAEDPAPAPVESMDEFSPSDYAAEAAELPIELADAVARDLGISPEEYLAQGAAAVQAVEVVSSLEGAGVTVLGSRLEGTELVVNVEDGADAALVESAGGVAEYGEPAPAWDPTDLVAEPAADVYDGLGWVWSDGTYLHQCSVGYTGYLVSTGAKQFATAGHCTEDMTGTARIWTQSAPGQSGSLGATLGQKIAGTITFGNGIDVGRIDTGANVQKASAVTWGFGTGAPLSSTPRILTGDAAPIVGADVCKSGSRTGWRCGEIVDVDFETSVSGNLVNSVVTTACVMPGDSGGTGIMGSKGIGITSWVSWNSGTLPPIESRTCANVAYSGYFQMVSPGSQESVASVYGNTWEMAATVSAPTITSISGSSTDQTAINGTVANAGRNYKVDVFIDGSTTAFATATVNASSGQWSVSTTSLPAGIHSFSAVARYGTWSKSTATTGIIKRSMTVTRIDGANRFEVGVKIAQARYPSGGAPVIYVTTGNNYPDALSAAPAAAIQEGLLLLTENGGLPANVRAEIVRQAPGEIIVVGGVNSVSTAVYNDLRTIQPNIRRLGGSDRFEASRNIVADAFTGLNPSTAYIATGYNFPDALSASGAGGAFGYPVILVPGNASGVDSATLELLNSLGVTEIKIAGGPASVSNGILNSLKVIDPTPTRLSGADRFEASANIALDAFGATSPSQAYIATGYNFPDALAGAPLAGGTSSPLIVVPTTCIPAGTMSVLAQFGTSSITLLGGPASLTPDVQALRSC</sequence>
<dbReference type="InterPro" id="IPR051922">
    <property type="entry name" value="Bact_Sporulation_Assoc"/>
</dbReference>
<dbReference type="RefSeq" id="WP_305001531.1">
    <property type="nucleotide sequence ID" value="NZ_JAUQUB010000001.1"/>
</dbReference>
<organism evidence="2 3">
    <name type="scientific">Antiquaquibacter soli</name>
    <dbReference type="NCBI Taxonomy" id="3064523"/>
    <lineage>
        <taxon>Bacteria</taxon>
        <taxon>Bacillati</taxon>
        <taxon>Actinomycetota</taxon>
        <taxon>Actinomycetes</taxon>
        <taxon>Micrococcales</taxon>
        <taxon>Microbacteriaceae</taxon>
        <taxon>Antiquaquibacter</taxon>
    </lineage>
</organism>
<dbReference type="CDD" id="cd21112">
    <property type="entry name" value="alphaLP-like"/>
    <property type="match status" value="1"/>
</dbReference>
<dbReference type="InterPro" id="IPR009003">
    <property type="entry name" value="Peptidase_S1_PA"/>
</dbReference>
<feature type="signal peptide" evidence="1">
    <location>
        <begin position="1"/>
        <end position="29"/>
    </location>
</feature>
<dbReference type="EMBL" id="JAUQUB010000001">
    <property type="protein sequence ID" value="MDO7881116.1"/>
    <property type="molecule type" value="Genomic_DNA"/>
</dbReference>
<dbReference type="SUPFAM" id="SSF50494">
    <property type="entry name" value="Trypsin-like serine proteases"/>
    <property type="match status" value="1"/>
</dbReference>
<keyword evidence="1" id="KW-0732">Signal</keyword>
<dbReference type="Proteomes" id="UP001241072">
    <property type="component" value="Unassembled WGS sequence"/>
</dbReference>
<dbReference type="Gene3D" id="2.40.10.10">
    <property type="entry name" value="Trypsin-like serine proteases"/>
    <property type="match status" value="2"/>
</dbReference>
<feature type="chain" id="PRO_5045487668" evidence="1">
    <location>
        <begin position="30"/>
        <end position="776"/>
    </location>
</feature>
<evidence type="ECO:0000313" key="3">
    <source>
        <dbReference type="Proteomes" id="UP001241072"/>
    </source>
</evidence>
<proteinExistence type="predicted"/>
<protein>
    <submittedName>
        <fullName evidence="2">Cell wall-binding repeat-containing protein</fullName>
    </submittedName>
</protein>
<dbReference type="Pfam" id="PF04122">
    <property type="entry name" value="CW_binding_2"/>
    <property type="match status" value="3"/>
</dbReference>
<accession>A0ABT9BJC3</accession>
<reference evidence="2 3" key="1">
    <citation type="submission" date="2023-07" db="EMBL/GenBank/DDBJ databases">
        <title>Protaetiibacter sp. nov WY-16 isolated from soil.</title>
        <authorList>
            <person name="Liu B."/>
            <person name="Wan Y."/>
        </authorList>
    </citation>
    <scope>NUCLEOTIDE SEQUENCE [LARGE SCALE GENOMIC DNA]</scope>
    <source>
        <strain evidence="2 3">WY-16</strain>
    </source>
</reference>
<dbReference type="InterPro" id="IPR043504">
    <property type="entry name" value="Peptidase_S1_PA_chymotrypsin"/>
</dbReference>
<gene>
    <name evidence="2" type="ORF">Q5716_02635</name>
</gene>
<dbReference type="PANTHER" id="PTHR30032:SF8">
    <property type="entry name" value="GERMINATION-SPECIFIC N-ACETYLMURAMOYL-L-ALANINE AMIDASE"/>
    <property type="match status" value="1"/>
</dbReference>
<evidence type="ECO:0000313" key="2">
    <source>
        <dbReference type="EMBL" id="MDO7881116.1"/>
    </source>
</evidence>
<dbReference type="PANTHER" id="PTHR30032">
    <property type="entry name" value="N-ACETYLMURAMOYL-L-ALANINE AMIDASE-RELATED"/>
    <property type="match status" value="1"/>
</dbReference>
<evidence type="ECO:0000256" key="1">
    <source>
        <dbReference type="SAM" id="SignalP"/>
    </source>
</evidence>
<name>A0ABT9BJC3_9MICO</name>
<dbReference type="InterPro" id="IPR007253">
    <property type="entry name" value="Cell_wall-bd_2"/>
</dbReference>
<keyword evidence="3" id="KW-1185">Reference proteome</keyword>